<evidence type="ECO:0000256" key="1">
    <source>
        <dbReference type="ARBA" id="ARBA00004651"/>
    </source>
</evidence>
<gene>
    <name evidence="9" type="ORF">ACKI18_35815</name>
</gene>
<comment type="caution">
    <text evidence="9">The sequence shown here is derived from an EMBL/GenBank/DDBJ whole genome shotgun (WGS) entry which is preliminary data.</text>
</comment>
<evidence type="ECO:0000256" key="4">
    <source>
        <dbReference type="ARBA" id="ARBA00022692"/>
    </source>
</evidence>
<sequence length="404" mass="41122">MLYGIAAATAALALAALLAALLRVPALRVGLVERRQRLRRVPLSGGPAVVAATCGVAALGDRTGLAPLGPGAGVLLVAAGAVALLGLAADLWRLKTRFLVLGTTVSAAFVIPYGVIGVPGGVVSVGWVVLVALAFRSLDHADGVAGTVGVVTAFGAGACAAAEVMDGPAVLLSVLAAALTGFLMHNWPHARVGLGTSGALFAGFLPAAVAVRACAERGPLTGAGALFALTAVATLDVVLVALSRRRAGRPLLRPAPDHLAHRLRRIGVTDRGALVLIGAAAFGGVLVGVLVHAGWTGAPAALWVAAVAAAAVAGLLRVRVYGVRPRRTGETLGRRPGVRRARSVPGDADARRLALVRRLTPVQRLLNRRRKVPQVPGVTPGAHVQAPRKPESSQVRADMRVRNG</sequence>
<organism evidence="9 10">
    <name type="scientific">Streptomyces niveiscabiei</name>
    <dbReference type="NCBI Taxonomy" id="164115"/>
    <lineage>
        <taxon>Bacteria</taxon>
        <taxon>Bacillati</taxon>
        <taxon>Actinomycetota</taxon>
        <taxon>Actinomycetes</taxon>
        <taxon>Kitasatosporales</taxon>
        <taxon>Streptomycetaceae</taxon>
        <taxon>Streptomyces</taxon>
    </lineage>
</organism>
<evidence type="ECO:0000256" key="7">
    <source>
        <dbReference type="SAM" id="MobiDB-lite"/>
    </source>
</evidence>
<feature type="transmembrane region" description="Helical" evidence="8">
    <location>
        <begin position="223"/>
        <end position="243"/>
    </location>
</feature>
<keyword evidence="4 8" id="KW-0812">Transmembrane</keyword>
<reference evidence="9 10" key="1">
    <citation type="submission" date="2024-12" db="EMBL/GenBank/DDBJ databases">
        <title>Forecasting of Potato common scab and diversities of Pathogenic streptomyces spp. in china.</title>
        <authorList>
            <person name="Handique U."/>
            <person name="Wu J."/>
        </authorList>
    </citation>
    <scope>NUCLEOTIDE SEQUENCE [LARGE SCALE GENOMIC DNA]</scope>
    <source>
        <strain evidence="9 10">ZRIMU1530</strain>
    </source>
</reference>
<protein>
    <submittedName>
        <fullName evidence="9">MraY family glycosyltransferase</fullName>
        <ecNumber evidence="9">2.7.8.-</ecNumber>
    </submittedName>
</protein>
<dbReference type="CDD" id="cd06853">
    <property type="entry name" value="GT_WecA_like"/>
    <property type="match status" value="1"/>
</dbReference>
<dbReference type="PANTHER" id="PTHR22926">
    <property type="entry name" value="PHOSPHO-N-ACETYLMURAMOYL-PENTAPEPTIDE-TRANSFERASE"/>
    <property type="match status" value="1"/>
</dbReference>
<name>A0ABW9I2G4_9ACTN</name>
<evidence type="ECO:0000256" key="6">
    <source>
        <dbReference type="ARBA" id="ARBA00023136"/>
    </source>
</evidence>
<evidence type="ECO:0000256" key="3">
    <source>
        <dbReference type="ARBA" id="ARBA00022679"/>
    </source>
</evidence>
<dbReference type="InterPro" id="IPR000715">
    <property type="entry name" value="Glycosyl_transferase_4"/>
</dbReference>
<feature type="transmembrane region" description="Helical" evidence="8">
    <location>
        <begin position="272"/>
        <end position="294"/>
    </location>
</feature>
<feature type="transmembrane region" description="Helical" evidence="8">
    <location>
        <begin position="192"/>
        <end position="211"/>
    </location>
</feature>
<dbReference type="GO" id="GO:0016740">
    <property type="term" value="F:transferase activity"/>
    <property type="evidence" value="ECO:0007669"/>
    <property type="project" value="UniProtKB-KW"/>
</dbReference>
<dbReference type="Proteomes" id="UP001631957">
    <property type="component" value="Unassembled WGS sequence"/>
</dbReference>
<keyword evidence="5 8" id="KW-1133">Transmembrane helix</keyword>
<evidence type="ECO:0000313" key="10">
    <source>
        <dbReference type="Proteomes" id="UP001631957"/>
    </source>
</evidence>
<comment type="subcellular location">
    <subcellularLocation>
        <location evidence="1">Cell membrane</location>
        <topology evidence="1">Multi-pass membrane protein</topology>
    </subcellularLocation>
</comment>
<feature type="transmembrane region" description="Helical" evidence="8">
    <location>
        <begin position="300"/>
        <end position="318"/>
    </location>
</feature>
<dbReference type="RefSeq" id="WP_409122823.1">
    <property type="nucleotide sequence ID" value="NZ_JBJVNI010000023.1"/>
</dbReference>
<keyword evidence="10" id="KW-1185">Reference proteome</keyword>
<accession>A0ABW9I2G4</accession>
<proteinExistence type="predicted"/>
<dbReference type="EMBL" id="JBJVNI010000023">
    <property type="protein sequence ID" value="MFM9614041.1"/>
    <property type="molecule type" value="Genomic_DNA"/>
</dbReference>
<evidence type="ECO:0000256" key="5">
    <source>
        <dbReference type="ARBA" id="ARBA00022989"/>
    </source>
</evidence>
<feature type="transmembrane region" description="Helical" evidence="8">
    <location>
        <begin position="144"/>
        <end position="163"/>
    </location>
</feature>
<keyword evidence="6 8" id="KW-0472">Membrane</keyword>
<feature type="transmembrane region" description="Helical" evidence="8">
    <location>
        <begin position="72"/>
        <end position="89"/>
    </location>
</feature>
<evidence type="ECO:0000256" key="8">
    <source>
        <dbReference type="SAM" id="Phobius"/>
    </source>
</evidence>
<keyword evidence="2" id="KW-1003">Cell membrane</keyword>
<dbReference type="Pfam" id="PF00953">
    <property type="entry name" value="Glycos_transf_4"/>
    <property type="match status" value="1"/>
</dbReference>
<feature type="transmembrane region" description="Helical" evidence="8">
    <location>
        <begin position="109"/>
        <end position="135"/>
    </location>
</feature>
<keyword evidence="3 9" id="KW-0808">Transferase</keyword>
<dbReference type="EC" id="2.7.8.-" evidence="9"/>
<feature type="region of interest" description="Disordered" evidence="7">
    <location>
        <begin position="370"/>
        <end position="404"/>
    </location>
</feature>
<evidence type="ECO:0000256" key="2">
    <source>
        <dbReference type="ARBA" id="ARBA00022475"/>
    </source>
</evidence>
<evidence type="ECO:0000313" key="9">
    <source>
        <dbReference type="EMBL" id="MFM9614041.1"/>
    </source>
</evidence>
<feature type="transmembrane region" description="Helical" evidence="8">
    <location>
        <begin position="169"/>
        <end position="185"/>
    </location>
</feature>
<dbReference type="PANTHER" id="PTHR22926:SF3">
    <property type="entry name" value="UNDECAPRENYL-PHOSPHATE ALPHA-N-ACETYLGLUCOSAMINYL 1-PHOSPHATE TRANSFERASE"/>
    <property type="match status" value="1"/>
</dbReference>